<dbReference type="AlphaFoldDB" id="A0A645D9U8"/>
<accession>A0A645D9U8</accession>
<sequence length="376" mass="43840">MRRSVIGPAIARRRDRDRFIGVRHRQRAVHLRDAVVARGARRERVALQLIRYGAFAGERDAPFHDRRNRVRPDQACHVVAGIAARGSIIGERSARSLDRHSLWQDRQCARDRRDRVVRRHVFRAVHDLVAIRDPVVAVRGIRHIGHAAGRRRHQGVAREQFACRDRHACVLVRRSVIGPAIASRRDRDRFIGLCHRQRAVQLCDTVVARDARRERIALHFVLYGALAWERDAPFHHRRDRIRPDKAFHTIAGAALLCTCVHELPALRRDRHNLGQDRQCARDRRDCVVRCHVFSAAHDLPAGRDRIVPIRCVLYIGHDPGRRRHQGVAREQFAFCDRHARVLVCRSVISPALARRFDRDRCRSHRRCRRRCRRKCR</sequence>
<comment type="caution">
    <text evidence="1">The sequence shown here is derived from an EMBL/GenBank/DDBJ whole genome shotgun (WGS) entry which is preliminary data.</text>
</comment>
<name>A0A645D9U8_9ZZZZ</name>
<gene>
    <name evidence="1" type="ORF">SDC9_133271</name>
</gene>
<dbReference type="EMBL" id="VSSQ01034292">
    <property type="protein sequence ID" value="MPM86186.1"/>
    <property type="molecule type" value="Genomic_DNA"/>
</dbReference>
<organism evidence="1">
    <name type="scientific">bioreactor metagenome</name>
    <dbReference type="NCBI Taxonomy" id="1076179"/>
    <lineage>
        <taxon>unclassified sequences</taxon>
        <taxon>metagenomes</taxon>
        <taxon>ecological metagenomes</taxon>
    </lineage>
</organism>
<reference evidence="1" key="1">
    <citation type="submission" date="2019-08" db="EMBL/GenBank/DDBJ databases">
        <authorList>
            <person name="Kucharzyk K."/>
            <person name="Murdoch R.W."/>
            <person name="Higgins S."/>
            <person name="Loffler F."/>
        </authorList>
    </citation>
    <scope>NUCLEOTIDE SEQUENCE</scope>
</reference>
<protein>
    <submittedName>
        <fullName evidence="1">Uncharacterized protein</fullName>
    </submittedName>
</protein>
<evidence type="ECO:0000313" key="1">
    <source>
        <dbReference type="EMBL" id="MPM86186.1"/>
    </source>
</evidence>
<proteinExistence type="predicted"/>